<accession>A0A4D6LEX5</accession>
<gene>
    <name evidence="1" type="ORF">DEO72_LG3g1686</name>
</gene>
<evidence type="ECO:0000313" key="2">
    <source>
        <dbReference type="Proteomes" id="UP000501690"/>
    </source>
</evidence>
<evidence type="ECO:0000313" key="1">
    <source>
        <dbReference type="EMBL" id="QCD87152.1"/>
    </source>
</evidence>
<dbReference type="Proteomes" id="UP000501690">
    <property type="component" value="Linkage Group LG3"/>
</dbReference>
<dbReference type="EMBL" id="CP039347">
    <property type="protein sequence ID" value="QCD87152.1"/>
    <property type="molecule type" value="Genomic_DNA"/>
</dbReference>
<organism evidence="1 2">
    <name type="scientific">Vigna unguiculata</name>
    <name type="common">Cowpea</name>
    <dbReference type="NCBI Taxonomy" id="3917"/>
    <lineage>
        <taxon>Eukaryota</taxon>
        <taxon>Viridiplantae</taxon>
        <taxon>Streptophyta</taxon>
        <taxon>Embryophyta</taxon>
        <taxon>Tracheophyta</taxon>
        <taxon>Spermatophyta</taxon>
        <taxon>Magnoliopsida</taxon>
        <taxon>eudicotyledons</taxon>
        <taxon>Gunneridae</taxon>
        <taxon>Pentapetalae</taxon>
        <taxon>rosids</taxon>
        <taxon>fabids</taxon>
        <taxon>Fabales</taxon>
        <taxon>Fabaceae</taxon>
        <taxon>Papilionoideae</taxon>
        <taxon>50 kb inversion clade</taxon>
        <taxon>NPAAA clade</taxon>
        <taxon>indigoferoid/millettioid clade</taxon>
        <taxon>Phaseoleae</taxon>
        <taxon>Vigna</taxon>
    </lineage>
</organism>
<protein>
    <submittedName>
        <fullName evidence="1">Uncharacterized protein</fullName>
    </submittedName>
</protein>
<name>A0A4D6LEX5_VIGUN</name>
<keyword evidence="2" id="KW-1185">Reference proteome</keyword>
<proteinExistence type="predicted"/>
<reference evidence="1 2" key="1">
    <citation type="submission" date="2019-04" db="EMBL/GenBank/DDBJ databases">
        <title>An improved genome assembly and genetic linkage map for asparagus bean, Vigna unguiculata ssp. sesquipedialis.</title>
        <authorList>
            <person name="Xia Q."/>
            <person name="Zhang R."/>
            <person name="Dong Y."/>
        </authorList>
    </citation>
    <scope>NUCLEOTIDE SEQUENCE [LARGE SCALE GENOMIC DNA]</scope>
    <source>
        <tissue evidence="1">Leaf</tissue>
    </source>
</reference>
<dbReference type="AlphaFoldDB" id="A0A4D6LEX5"/>
<sequence length="117" mass="13236">MSLTILAGGAVVPGLHSLSYCSILLRLKRWLVGSLDVTLCGFSALHAWNSEGELIFSPKRARLTKARISKARLRFCLERSPKRPIRIFNDTPSRSRETDSPKRELMKSHRGHYCSLL</sequence>